<protein>
    <submittedName>
        <fullName evidence="1">Uncharacterized protein</fullName>
    </submittedName>
</protein>
<evidence type="ECO:0000313" key="2">
    <source>
        <dbReference type="Proteomes" id="UP001148629"/>
    </source>
</evidence>
<evidence type="ECO:0000313" key="1">
    <source>
        <dbReference type="EMBL" id="KAJ3532798.1"/>
    </source>
</evidence>
<dbReference type="EMBL" id="JANRMS010000926">
    <property type="protein sequence ID" value="KAJ3532798.1"/>
    <property type="molecule type" value="Genomic_DNA"/>
</dbReference>
<name>A0ACC1S609_9HYPO</name>
<sequence length="188" mass="20988">MMQPTNPNKGPSGRFARLTLKDRDPETEDIPPCEERWCAYIDSVLEPKKPIIHNIRWLPFSFLSAIAFISWISTAILLFYVIARSKRIGSRVGRYIFRIVALIIVVFAPVFYLGWNRLDQSFHYVDETGWGIGTAALVVAHINLFIGILLALLAAISDAPRDFPPDPPSGTTTPTTRRSSRTTGGSEA</sequence>
<dbReference type="Proteomes" id="UP001148629">
    <property type="component" value="Unassembled WGS sequence"/>
</dbReference>
<comment type="caution">
    <text evidence="1">The sequence shown here is derived from an EMBL/GenBank/DDBJ whole genome shotgun (WGS) entry which is preliminary data.</text>
</comment>
<gene>
    <name evidence="1" type="ORF">NM208_g8271</name>
</gene>
<keyword evidence="2" id="KW-1185">Reference proteome</keyword>
<organism evidence="1 2">
    <name type="scientific">Fusarium decemcellulare</name>
    <dbReference type="NCBI Taxonomy" id="57161"/>
    <lineage>
        <taxon>Eukaryota</taxon>
        <taxon>Fungi</taxon>
        <taxon>Dikarya</taxon>
        <taxon>Ascomycota</taxon>
        <taxon>Pezizomycotina</taxon>
        <taxon>Sordariomycetes</taxon>
        <taxon>Hypocreomycetidae</taxon>
        <taxon>Hypocreales</taxon>
        <taxon>Nectriaceae</taxon>
        <taxon>Fusarium</taxon>
        <taxon>Fusarium decemcellulare species complex</taxon>
    </lineage>
</organism>
<accession>A0ACC1S609</accession>
<reference evidence="1" key="1">
    <citation type="submission" date="2022-08" db="EMBL/GenBank/DDBJ databases">
        <title>Genome Sequence of Fusarium decemcellulare.</title>
        <authorList>
            <person name="Buettner E."/>
        </authorList>
    </citation>
    <scope>NUCLEOTIDE SEQUENCE</scope>
    <source>
        <strain evidence="1">Babe19</strain>
    </source>
</reference>
<proteinExistence type="predicted"/>